<dbReference type="AlphaFoldDB" id="A0AAV4XJ89"/>
<protein>
    <submittedName>
        <fullName evidence="2">Uncharacterized protein</fullName>
    </submittedName>
</protein>
<dbReference type="Proteomes" id="UP001054945">
    <property type="component" value="Unassembled WGS sequence"/>
</dbReference>
<dbReference type="EMBL" id="BPLR01000489">
    <property type="protein sequence ID" value="GIY95212.1"/>
    <property type="molecule type" value="Genomic_DNA"/>
</dbReference>
<organism evidence="2 3">
    <name type="scientific">Caerostris extrusa</name>
    <name type="common">Bark spider</name>
    <name type="synonym">Caerostris bankana</name>
    <dbReference type="NCBI Taxonomy" id="172846"/>
    <lineage>
        <taxon>Eukaryota</taxon>
        <taxon>Metazoa</taxon>
        <taxon>Ecdysozoa</taxon>
        <taxon>Arthropoda</taxon>
        <taxon>Chelicerata</taxon>
        <taxon>Arachnida</taxon>
        <taxon>Araneae</taxon>
        <taxon>Araneomorphae</taxon>
        <taxon>Entelegynae</taxon>
        <taxon>Araneoidea</taxon>
        <taxon>Araneidae</taxon>
        <taxon>Caerostris</taxon>
    </lineage>
</organism>
<sequence length="78" mass="8526">MAAPMKGRIEPQAPFTPDGTDQSRPGMTSAMTRLCHWYSLGAKENSKSATYGTTVDADDLIILKFAIAGERFYVPTKN</sequence>
<comment type="caution">
    <text evidence="2">The sequence shown here is derived from an EMBL/GenBank/DDBJ whole genome shotgun (WGS) entry which is preliminary data.</text>
</comment>
<evidence type="ECO:0000313" key="2">
    <source>
        <dbReference type="EMBL" id="GIY95212.1"/>
    </source>
</evidence>
<reference evidence="2 3" key="1">
    <citation type="submission" date="2021-06" db="EMBL/GenBank/DDBJ databases">
        <title>Caerostris extrusa draft genome.</title>
        <authorList>
            <person name="Kono N."/>
            <person name="Arakawa K."/>
        </authorList>
    </citation>
    <scope>NUCLEOTIDE SEQUENCE [LARGE SCALE GENOMIC DNA]</scope>
</reference>
<evidence type="ECO:0000313" key="3">
    <source>
        <dbReference type="Proteomes" id="UP001054945"/>
    </source>
</evidence>
<proteinExistence type="predicted"/>
<name>A0AAV4XJ89_CAEEX</name>
<feature type="region of interest" description="Disordered" evidence="1">
    <location>
        <begin position="1"/>
        <end position="27"/>
    </location>
</feature>
<evidence type="ECO:0000256" key="1">
    <source>
        <dbReference type="SAM" id="MobiDB-lite"/>
    </source>
</evidence>
<gene>
    <name evidence="2" type="ORF">CEXT_681811</name>
</gene>
<keyword evidence="3" id="KW-1185">Reference proteome</keyword>
<accession>A0AAV4XJ89</accession>